<dbReference type="InterPro" id="IPR000086">
    <property type="entry name" value="NUDIX_hydrolase_dom"/>
</dbReference>
<name>A0A6J4V9C4_9BACT</name>
<feature type="domain" description="Nudix hydrolase" evidence="2">
    <location>
        <begin position="6"/>
        <end position="121"/>
    </location>
</feature>
<dbReference type="EMBL" id="CADCWL010000154">
    <property type="protein sequence ID" value="CAA9572989.1"/>
    <property type="molecule type" value="Genomic_DNA"/>
</dbReference>
<dbReference type="AlphaFoldDB" id="A0A6J4V9C4"/>
<dbReference type="PROSITE" id="PS00893">
    <property type="entry name" value="NUDIX_BOX"/>
    <property type="match status" value="1"/>
</dbReference>
<evidence type="ECO:0000313" key="3">
    <source>
        <dbReference type="EMBL" id="CAA9572989.1"/>
    </source>
</evidence>
<dbReference type="Pfam" id="PF00293">
    <property type="entry name" value="NUDIX"/>
    <property type="match status" value="1"/>
</dbReference>
<proteinExistence type="predicted"/>
<sequence length="147" mass="15558">MTSAPRARALIVCDGAVALIERRRDGRRYLVFPGGVAESETPGEAAAREVMEEPGLLIEVGPQVAEVMFGGDVQIYCLATIVGGEFGAGRGREMTGHGGRDPGTYAPLWVPVDDLPRKPVRPGGVAELVLAAVKDGWSTEEVTFHDG</sequence>
<dbReference type="SUPFAM" id="SSF55811">
    <property type="entry name" value="Nudix"/>
    <property type="match status" value="1"/>
</dbReference>
<protein>
    <recommendedName>
        <fullName evidence="2">Nudix hydrolase domain-containing protein</fullName>
    </recommendedName>
</protein>
<dbReference type="InterPro" id="IPR020084">
    <property type="entry name" value="NUDIX_hydrolase_CS"/>
</dbReference>
<dbReference type="GO" id="GO:0016787">
    <property type="term" value="F:hydrolase activity"/>
    <property type="evidence" value="ECO:0007669"/>
    <property type="project" value="UniProtKB-KW"/>
</dbReference>
<organism evidence="3">
    <name type="scientific">uncultured Thermomicrobiales bacterium</name>
    <dbReference type="NCBI Taxonomy" id="1645740"/>
    <lineage>
        <taxon>Bacteria</taxon>
        <taxon>Pseudomonadati</taxon>
        <taxon>Thermomicrobiota</taxon>
        <taxon>Thermomicrobia</taxon>
        <taxon>Thermomicrobiales</taxon>
        <taxon>environmental samples</taxon>
    </lineage>
</organism>
<reference evidence="3" key="1">
    <citation type="submission" date="2020-02" db="EMBL/GenBank/DDBJ databases">
        <authorList>
            <person name="Meier V. D."/>
        </authorList>
    </citation>
    <scope>NUCLEOTIDE SEQUENCE</scope>
    <source>
        <strain evidence="3">AVDCRST_MAG19</strain>
    </source>
</reference>
<evidence type="ECO:0000256" key="1">
    <source>
        <dbReference type="ARBA" id="ARBA00022801"/>
    </source>
</evidence>
<gene>
    <name evidence="3" type="ORF">AVDCRST_MAG19-2990</name>
</gene>
<evidence type="ECO:0000259" key="2">
    <source>
        <dbReference type="Pfam" id="PF00293"/>
    </source>
</evidence>
<accession>A0A6J4V9C4</accession>
<dbReference type="InterPro" id="IPR015797">
    <property type="entry name" value="NUDIX_hydrolase-like_dom_sf"/>
</dbReference>
<dbReference type="Gene3D" id="3.90.79.10">
    <property type="entry name" value="Nucleoside Triphosphate Pyrophosphohydrolase"/>
    <property type="match status" value="1"/>
</dbReference>
<keyword evidence="1" id="KW-0378">Hydrolase</keyword>